<accession>A0A5C6FF05</accession>
<evidence type="ECO:0000313" key="3">
    <source>
        <dbReference type="Proteomes" id="UP000318288"/>
    </source>
</evidence>
<name>A0A5C6FF05_9BACT</name>
<dbReference type="OrthoDB" id="230391at2"/>
<sequence>MLNATAELTALGELVITGTDDAENVELSINNDGHLQLRDADNQIIAIANHPGSPTDPLDPSDVTSGRIEFYLGGGDDVLRIALPQQLSIDVFAGGGDDTTTVTGSAPGEHGYLFIASEKIFLDPIGDTLDLSGASVRLSGDVSVGEVGERTHIKLSSGYFESDGDFSIAGDVEITTTGQTDLSEAIVSGSAASSTLRITGTGSAVFLGTFDASAGHAVDDVQVDTVSSVQFVEAPLAIDGDLIVRNVANDVQVDSSIRADSVSILTGMDMQINGDIATLGGDVTLIAGGRLTTDADITIVDDSRLGSIALSSDQTTLSGTTLTTTGGRITVSGPVMIDGDVLVDSGNVQSADTAGEIEFLNTIESLDGLDDRLIIDARGERFDGSVTLLGTVGRTDRSPLANDLNALTINAAQIQTDSIGITGGNLTLSADSIVLLGDQYETRNTGEIRINGPLQLPRGDSRVVSAGDIDFGDAILGQPDTGTLTARAGGDLTFTGPIDRVTNVIAEAVDDIQFRGPVLISGDLTASGDTIHVASDITTTLDSTGGTVFLNSQTLLTIDGQISVGTGKIIGNGGGGRIDASLGSLKSDAADEAVTLANANRITLGDIELPNGRLTLGTDADVTGRIDQAVETTIKVDRLVSSNTDELILGNEGNDFVMIEDVVSGGNVAIVDSVGDVVVNSIRAAEQNIDVRTNGDLIVTSIDAGSQGDVVLQAGDDIRDSDVNDDSRIIADALSVRSENVVNDLVSGIQLSTNVNQIEGSVAGIHPGDFIINEVDSIDLASSDSLADEVMMTSNGQIIVRAGDAITVMDHTSGDDDANRTSDPELVAGGTENGRIELIAPTVTLSDDAQLDAAKLTRAFADPNTSFDETMPVASTESDAERAVLIRATSFVVGDGTQIFTGETQGTARVFAPRPIDTTNGAAGVTVTPDGPSSNPFAFYDPNTVRVNVLEQALVNDATGILTFSLGQSGERGLTVDIDWGAPTRRFQQINGLSGDEQTFVGVDRFGNLLQPVATDGTGRLTIEHFYAEKADIVNSDLNGRTSATEPLNVRFAVRHHESILVQAESVTQSGFSNSVAGEIVSSTDDPSTPGLDTGAVSFIIPNLTIPVAFFPVRDVIPEFETPTFFVRAETPMTLTTVSVETTESTSVSVVSREEFFQLRVLSPDPNGEDLIAPQKLPDDILDGDKIKQLFAELPDGTYIIEYVLGDGNQRTILKVDVREGEATIPEGELDEGELKLKLLHGYEDSSENKIDPNVAPSTQAAIESGEVDIDRTEVPWADPDRVESPSVTSGAGVAFATATLRWRTRRNNEANNRLSQSSRFMARQNQ</sequence>
<gene>
    <name evidence="2" type="ORF">Poly51_20950</name>
</gene>
<keyword evidence="3" id="KW-1185">Reference proteome</keyword>
<proteinExistence type="predicted"/>
<reference evidence="2 3" key="1">
    <citation type="submission" date="2019-02" db="EMBL/GenBank/DDBJ databases">
        <title>Deep-cultivation of Planctomycetes and their phenomic and genomic characterization uncovers novel biology.</title>
        <authorList>
            <person name="Wiegand S."/>
            <person name="Jogler M."/>
            <person name="Boedeker C."/>
            <person name="Pinto D."/>
            <person name="Vollmers J."/>
            <person name="Rivas-Marin E."/>
            <person name="Kohn T."/>
            <person name="Peeters S.H."/>
            <person name="Heuer A."/>
            <person name="Rast P."/>
            <person name="Oberbeckmann S."/>
            <person name="Bunk B."/>
            <person name="Jeske O."/>
            <person name="Meyerdierks A."/>
            <person name="Storesund J.E."/>
            <person name="Kallscheuer N."/>
            <person name="Luecker S."/>
            <person name="Lage O.M."/>
            <person name="Pohl T."/>
            <person name="Merkel B.J."/>
            <person name="Hornburger P."/>
            <person name="Mueller R.-W."/>
            <person name="Bruemmer F."/>
            <person name="Labrenz M."/>
            <person name="Spormann A.M."/>
            <person name="Op Den Camp H."/>
            <person name="Overmann J."/>
            <person name="Amann R."/>
            <person name="Jetten M.S.M."/>
            <person name="Mascher T."/>
            <person name="Medema M.H."/>
            <person name="Devos D.P."/>
            <person name="Kaster A.-K."/>
            <person name="Ovreas L."/>
            <person name="Rohde M."/>
            <person name="Galperin M.Y."/>
            <person name="Jogler C."/>
        </authorList>
    </citation>
    <scope>NUCLEOTIDE SEQUENCE [LARGE SCALE GENOMIC DNA]</scope>
    <source>
        <strain evidence="2 3">Poly51</strain>
    </source>
</reference>
<feature type="compositionally biased region" description="Polar residues" evidence="1">
    <location>
        <begin position="1310"/>
        <end position="1327"/>
    </location>
</feature>
<protein>
    <submittedName>
        <fullName evidence="2">Uncharacterized protein</fullName>
    </submittedName>
</protein>
<dbReference type="RefSeq" id="WP_146456825.1">
    <property type="nucleotide sequence ID" value="NZ_SJPW01000002.1"/>
</dbReference>
<dbReference type="EMBL" id="SJPW01000002">
    <property type="protein sequence ID" value="TWU59307.1"/>
    <property type="molecule type" value="Genomic_DNA"/>
</dbReference>
<organism evidence="2 3">
    <name type="scientific">Rubripirellula tenax</name>
    <dbReference type="NCBI Taxonomy" id="2528015"/>
    <lineage>
        <taxon>Bacteria</taxon>
        <taxon>Pseudomonadati</taxon>
        <taxon>Planctomycetota</taxon>
        <taxon>Planctomycetia</taxon>
        <taxon>Pirellulales</taxon>
        <taxon>Pirellulaceae</taxon>
        <taxon>Rubripirellula</taxon>
    </lineage>
</organism>
<feature type="region of interest" description="Disordered" evidence="1">
    <location>
        <begin position="1307"/>
        <end position="1327"/>
    </location>
</feature>
<evidence type="ECO:0000256" key="1">
    <source>
        <dbReference type="SAM" id="MobiDB-lite"/>
    </source>
</evidence>
<comment type="caution">
    <text evidence="2">The sequence shown here is derived from an EMBL/GenBank/DDBJ whole genome shotgun (WGS) entry which is preliminary data.</text>
</comment>
<evidence type="ECO:0000313" key="2">
    <source>
        <dbReference type="EMBL" id="TWU59307.1"/>
    </source>
</evidence>
<dbReference type="Proteomes" id="UP000318288">
    <property type="component" value="Unassembled WGS sequence"/>
</dbReference>